<dbReference type="EMBL" id="CAJNOU010000318">
    <property type="protein sequence ID" value="CAF0956730.1"/>
    <property type="molecule type" value="Genomic_DNA"/>
</dbReference>
<name>A0A814DSJ7_9BILA</name>
<reference evidence="1" key="1">
    <citation type="submission" date="2021-02" db="EMBL/GenBank/DDBJ databases">
        <authorList>
            <person name="Nowell W R."/>
        </authorList>
    </citation>
    <scope>NUCLEOTIDE SEQUENCE</scope>
</reference>
<evidence type="ECO:0000313" key="1">
    <source>
        <dbReference type="EMBL" id="CAF0956730.1"/>
    </source>
</evidence>
<evidence type="ECO:0000313" key="2">
    <source>
        <dbReference type="Proteomes" id="UP000663889"/>
    </source>
</evidence>
<dbReference type="AlphaFoldDB" id="A0A814DSJ7"/>
<proteinExistence type="predicted"/>
<gene>
    <name evidence="1" type="ORF">SEV965_LOCUS8544</name>
</gene>
<protein>
    <submittedName>
        <fullName evidence="1">Uncharacterized protein</fullName>
    </submittedName>
</protein>
<comment type="caution">
    <text evidence="1">The sequence shown here is derived from an EMBL/GenBank/DDBJ whole genome shotgun (WGS) entry which is preliminary data.</text>
</comment>
<organism evidence="1 2">
    <name type="scientific">Rotaria sordida</name>
    <dbReference type="NCBI Taxonomy" id="392033"/>
    <lineage>
        <taxon>Eukaryota</taxon>
        <taxon>Metazoa</taxon>
        <taxon>Spiralia</taxon>
        <taxon>Gnathifera</taxon>
        <taxon>Rotifera</taxon>
        <taxon>Eurotatoria</taxon>
        <taxon>Bdelloidea</taxon>
        <taxon>Philodinida</taxon>
        <taxon>Philodinidae</taxon>
        <taxon>Rotaria</taxon>
    </lineage>
</organism>
<sequence length="111" mass="12795">MLLPSFTALTALQQEYPASKSIKRTRLLRIMDRFGGDVEHVRKFLQKHEAKHNESEIDSNVVQHQQQEEIKTKYSTQLAELRTAGINIHSPCVLLQLEKYHGDVNKVSLKI</sequence>
<dbReference type="Proteomes" id="UP000663889">
    <property type="component" value="Unassembled WGS sequence"/>
</dbReference>
<accession>A0A814DSJ7</accession>